<evidence type="ECO:0000313" key="3">
    <source>
        <dbReference type="EMBL" id="KFN41266.1"/>
    </source>
</evidence>
<dbReference type="InterPro" id="IPR008964">
    <property type="entry name" value="Invasin/intimin_cell_adhesion"/>
</dbReference>
<organism evidence="3 4">
    <name type="scientific">Arenimonas oryziterrae DSM 21050 = YC6267</name>
    <dbReference type="NCBI Taxonomy" id="1121015"/>
    <lineage>
        <taxon>Bacteria</taxon>
        <taxon>Pseudomonadati</taxon>
        <taxon>Pseudomonadota</taxon>
        <taxon>Gammaproteobacteria</taxon>
        <taxon>Lysobacterales</taxon>
        <taxon>Lysobacteraceae</taxon>
        <taxon>Arenimonas</taxon>
    </lineage>
</organism>
<keyword evidence="1" id="KW-0732">Signal</keyword>
<dbReference type="Proteomes" id="UP000029385">
    <property type="component" value="Unassembled WGS sequence"/>
</dbReference>
<dbReference type="InterPro" id="IPR036709">
    <property type="entry name" value="Autotransporte_beta_dom_sf"/>
</dbReference>
<dbReference type="InterPro" id="IPR005546">
    <property type="entry name" value="Autotransporte_beta"/>
</dbReference>
<dbReference type="STRING" id="1121015.GCA_000420545_00292"/>
<evidence type="ECO:0000259" key="2">
    <source>
        <dbReference type="PROSITE" id="PS51208"/>
    </source>
</evidence>
<sequence length="877" mass="90246">MTANTVGCQQTRGSGSTQVSRFTRFLIATLLLLGGLCGQAFAQTCDFVAISPTTATGATNGSVGFILQGQTACSPTITGTLAITADTTGGASIVPPTTFTATLDTDYNFSVNLGPTAGGSGTVLATCTSGGCTGDTLTFTFATFNNHTYVMTSPAATTINVQTSTTLSANLLTNGLPGTYQTNFTNITTSTNLGNTAPDGAGNTSMLFSSAIAGTYTIRATVVCPVAAPDPSCPPIPPLNFVVTVENSGMSTVSPAAVSTPGALTVNLTAHQGGATVPAPNGSVINWSITQPAGGDGVLGSPTSTTTGGDATNTFIATVPGVYTVTAMTFCTFCSPNTATFTITVTAIVRTLTIVSGDNQTGAPGATLPAPLTVEARNNGTVVGGVGIAYTFASGTGTLAPATPTTSGTGIASSSLTLSATPGTVTVRAERVDDPTVFVTFTTNAARLRTLPTLTPAGRAVAGAIDDFCPRLGTGPTTDPGLADLRARCNELIGSINTDPAGVAAALEELYADVALVQSKSGLLAAQAQFDNIKVRIAALRSGTKGISFGGLALNNGRGTAPIGSFVESLLQDGNSGETGADFGRWGFFAAGTIGRGDADAGVVDPAYDFDIKGLTVGADYRYSDKLIFGATLGYTRQGNDLKGAEGNLDTTGWSVSGYSTYYQANSWYTDAVLSYGHNKFDMLRRLHYAFSLPGGGTTVVDQLATANSGGDSLTFAGSFGRDFNKGAWGFGPYARLMYTKLSFDSMTEHYATGVPGSGWALVIDTQDVTSISSVIGGKMTFTHSASWGVLIPHLQLEWQHEFKDDPSAVEAHFLHDPFAVPFTIEGDPIDTDFYRLGVGLSLVMTHGRSGFFFYEKLIGRDGVSQDNLALGLRIEF</sequence>
<dbReference type="EMBL" id="AVCI01000045">
    <property type="protein sequence ID" value="KFN41266.1"/>
    <property type="molecule type" value="Genomic_DNA"/>
</dbReference>
<dbReference type="SUPFAM" id="SSF103515">
    <property type="entry name" value="Autotransporter"/>
    <property type="match status" value="1"/>
</dbReference>
<protein>
    <recommendedName>
        <fullName evidence="2">Autotransporter domain-containing protein</fullName>
    </recommendedName>
</protein>
<dbReference type="Gene3D" id="2.40.128.130">
    <property type="entry name" value="Autotransporter beta-domain"/>
    <property type="match status" value="1"/>
</dbReference>
<feature type="signal peptide" evidence="1">
    <location>
        <begin position="1"/>
        <end position="42"/>
    </location>
</feature>
<gene>
    <name evidence="3" type="ORF">N789_05095</name>
</gene>
<dbReference type="Pfam" id="PF03797">
    <property type="entry name" value="Autotransporter"/>
    <property type="match status" value="1"/>
</dbReference>
<name>A0A091APF6_9GAMM</name>
<proteinExistence type="predicted"/>
<dbReference type="PATRIC" id="fig|1121015.4.peg.2701"/>
<dbReference type="SUPFAM" id="SSF49373">
    <property type="entry name" value="Invasin/intimin cell-adhesion fragments"/>
    <property type="match status" value="1"/>
</dbReference>
<dbReference type="SMART" id="SM00869">
    <property type="entry name" value="Autotransporter"/>
    <property type="match status" value="1"/>
</dbReference>
<dbReference type="eggNOG" id="COG4625">
    <property type="taxonomic scope" value="Bacteria"/>
</dbReference>
<keyword evidence="4" id="KW-1185">Reference proteome</keyword>
<dbReference type="PROSITE" id="PS51208">
    <property type="entry name" value="AUTOTRANSPORTER"/>
    <property type="match status" value="1"/>
</dbReference>
<evidence type="ECO:0000256" key="1">
    <source>
        <dbReference type="SAM" id="SignalP"/>
    </source>
</evidence>
<dbReference type="OrthoDB" id="5699539at2"/>
<feature type="domain" description="Autotransporter" evidence="2">
    <location>
        <begin position="581"/>
        <end position="877"/>
    </location>
</feature>
<comment type="caution">
    <text evidence="3">The sequence shown here is derived from an EMBL/GenBank/DDBJ whole genome shotgun (WGS) entry which is preliminary data.</text>
</comment>
<feature type="chain" id="PRO_5001868662" description="Autotransporter domain-containing protein" evidence="1">
    <location>
        <begin position="43"/>
        <end position="877"/>
    </location>
</feature>
<accession>A0A091APF6</accession>
<reference evidence="3 4" key="1">
    <citation type="submission" date="2013-09" db="EMBL/GenBank/DDBJ databases">
        <title>Genome sequencing of Arenimonas oryziterrae.</title>
        <authorList>
            <person name="Chen F."/>
            <person name="Wang G."/>
        </authorList>
    </citation>
    <scope>NUCLEOTIDE SEQUENCE [LARGE SCALE GENOMIC DNA]</scope>
    <source>
        <strain evidence="3 4">YC6267</strain>
    </source>
</reference>
<dbReference type="AlphaFoldDB" id="A0A091APF6"/>
<evidence type="ECO:0000313" key="4">
    <source>
        <dbReference type="Proteomes" id="UP000029385"/>
    </source>
</evidence>
<dbReference type="RefSeq" id="WP_022967963.1">
    <property type="nucleotide sequence ID" value="NZ_ATVD01000001.1"/>
</dbReference>